<comment type="caution">
    <text evidence="1">The sequence shown here is derived from an EMBL/GenBank/DDBJ whole genome shotgun (WGS) entry which is preliminary data.</text>
</comment>
<reference evidence="1 2" key="1">
    <citation type="submission" date="2020-10" db="EMBL/GenBank/DDBJ databases">
        <title>Identification of Nocardia species via Next-generation sequencing and recognition of intraspecies genetic diversity.</title>
        <authorList>
            <person name="Li P."/>
            <person name="Li P."/>
            <person name="Lu B."/>
        </authorList>
    </citation>
    <scope>NUCLEOTIDE SEQUENCE [LARGE SCALE GENOMIC DNA]</scope>
    <source>
        <strain evidence="1 2">BJ06-0157</strain>
    </source>
</reference>
<keyword evidence="2" id="KW-1185">Reference proteome</keyword>
<proteinExistence type="predicted"/>
<evidence type="ECO:0000313" key="2">
    <source>
        <dbReference type="Proteomes" id="UP000702209"/>
    </source>
</evidence>
<dbReference type="RefSeq" id="WP_195132398.1">
    <property type="nucleotide sequence ID" value="NZ_JADLQX010000024.1"/>
</dbReference>
<organism evidence="1 2">
    <name type="scientific">Nocardia amamiensis</name>
    <dbReference type="NCBI Taxonomy" id="404578"/>
    <lineage>
        <taxon>Bacteria</taxon>
        <taxon>Bacillati</taxon>
        <taxon>Actinomycetota</taxon>
        <taxon>Actinomycetes</taxon>
        <taxon>Mycobacteriales</taxon>
        <taxon>Nocardiaceae</taxon>
        <taxon>Nocardia</taxon>
    </lineage>
</organism>
<name>A0ABS0CX49_9NOCA</name>
<sequence length="131" mass="13946">MAYATADELEDGWRTLSQAEKDRASVLLDDAAWWLGIWFKPFGDLAALAAADANLAQGLNILSRSMVRRAMTTGAVEGAQSTYQVMGPFSTQIAFKNPDGNLYIYDSERDGILAALGVDVSGAKSVSAPGL</sequence>
<dbReference type="Proteomes" id="UP000702209">
    <property type="component" value="Unassembled WGS sequence"/>
</dbReference>
<gene>
    <name evidence="1" type="ORF">IU459_27035</name>
</gene>
<dbReference type="EMBL" id="JADLQX010000024">
    <property type="protein sequence ID" value="MBF6301171.1"/>
    <property type="molecule type" value="Genomic_DNA"/>
</dbReference>
<dbReference type="InterPro" id="IPR018963">
    <property type="entry name" value="Mycophage_D29_Gp19"/>
</dbReference>
<accession>A0ABS0CX49</accession>
<protein>
    <submittedName>
        <fullName evidence="1">Uncharacterized protein</fullName>
    </submittedName>
</protein>
<evidence type="ECO:0000313" key="1">
    <source>
        <dbReference type="EMBL" id="MBF6301171.1"/>
    </source>
</evidence>
<dbReference type="Pfam" id="PF09355">
    <property type="entry name" value="Phage_Gp19"/>
    <property type="match status" value="1"/>
</dbReference>